<protein>
    <submittedName>
        <fullName evidence="1">Thioredoxin family protein</fullName>
    </submittedName>
</protein>
<evidence type="ECO:0000313" key="2">
    <source>
        <dbReference type="Proteomes" id="UP001597383"/>
    </source>
</evidence>
<gene>
    <name evidence="1" type="ORF">ACFSJF_12705</name>
</gene>
<reference evidence="2" key="1">
    <citation type="journal article" date="2019" name="Int. J. Syst. Evol. Microbiol.">
        <title>The Global Catalogue of Microorganisms (GCM) 10K type strain sequencing project: providing services to taxonomists for standard genome sequencing and annotation.</title>
        <authorList>
            <consortium name="The Broad Institute Genomics Platform"/>
            <consortium name="The Broad Institute Genome Sequencing Center for Infectious Disease"/>
            <person name="Wu L."/>
            <person name="Ma J."/>
        </authorList>
    </citation>
    <scope>NUCLEOTIDE SEQUENCE [LARGE SCALE GENOMIC DNA]</scope>
    <source>
        <strain evidence="2">R28</strain>
    </source>
</reference>
<dbReference type="RefSeq" id="WP_377557747.1">
    <property type="nucleotide sequence ID" value="NZ_JBHUHQ010000016.1"/>
</dbReference>
<name>A0ABW4W340_9BACI</name>
<keyword evidence="2" id="KW-1185">Reference proteome</keyword>
<dbReference type="CDD" id="cd02947">
    <property type="entry name" value="TRX_family"/>
    <property type="match status" value="1"/>
</dbReference>
<dbReference type="Proteomes" id="UP001597383">
    <property type="component" value="Unassembled WGS sequence"/>
</dbReference>
<proteinExistence type="predicted"/>
<accession>A0ABW4W340</accession>
<dbReference type="InterPro" id="IPR036249">
    <property type="entry name" value="Thioredoxin-like_sf"/>
</dbReference>
<dbReference type="EMBL" id="JBHUHQ010000016">
    <property type="protein sequence ID" value="MFD2045133.1"/>
    <property type="molecule type" value="Genomic_DNA"/>
</dbReference>
<organism evidence="1 2">
    <name type="scientific">Ornithinibacillus salinisoli</name>
    <dbReference type="NCBI Taxonomy" id="1848459"/>
    <lineage>
        <taxon>Bacteria</taxon>
        <taxon>Bacillati</taxon>
        <taxon>Bacillota</taxon>
        <taxon>Bacilli</taxon>
        <taxon>Bacillales</taxon>
        <taxon>Bacillaceae</taxon>
        <taxon>Ornithinibacillus</taxon>
    </lineage>
</organism>
<evidence type="ECO:0000313" key="1">
    <source>
        <dbReference type="EMBL" id="MFD2045133.1"/>
    </source>
</evidence>
<dbReference type="SUPFAM" id="SSF52833">
    <property type="entry name" value="Thioredoxin-like"/>
    <property type="match status" value="1"/>
</dbReference>
<dbReference type="Gene3D" id="3.40.30.10">
    <property type="entry name" value="Glutaredoxin"/>
    <property type="match status" value="1"/>
</dbReference>
<comment type="caution">
    <text evidence="1">The sequence shown here is derived from an EMBL/GenBank/DDBJ whole genome shotgun (WGS) entry which is preliminary data.</text>
</comment>
<sequence>MQEINNEILLHDSYLLFIHTPFCGTCHLTRSMIHQIEKIHQTDIFHEMNASLYPQFMLENQVESVPCLLIKHKEEVVEKIYAFQSIPNVYQYVMKYRPELFEK</sequence>